<organism evidence="10">
    <name type="scientific">uncultured Nocardioidaceae bacterium</name>
    <dbReference type="NCBI Taxonomy" id="253824"/>
    <lineage>
        <taxon>Bacteria</taxon>
        <taxon>Bacillati</taxon>
        <taxon>Actinomycetota</taxon>
        <taxon>Actinomycetes</taxon>
        <taxon>Propionibacteriales</taxon>
        <taxon>Nocardioidaceae</taxon>
        <taxon>environmental samples</taxon>
    </lineage>
</organism>
<evidence type="ECO:0000256" key="5">
    <source>
        <dbReference type="ARBA" id="ARBA00022967"/>
    </source>
</evidence>
<dbReference type="AlphaFoldDB" id="A0A6J4MM76"/>
<dbReference type="GO" id="GO:0016887">
    <property type="term" value="F:ATP hydrolysis activity"/>
    <property type="evidence" value="ECO:0007669"/>
    <property type="project" value="InterPro"/>
</dbReference>
<dbReference type="GO" id="GO:0043190">
    <property type="term" value="C:ATP-binding cassette (ABC) transporter complex"/>
    <property type="evidence" value="ECO:0007669"/>
    <property type="project" value="InterPro"/>
</dbReference>
<dbReference type="SUPFAM" id="SSF52540">
    <property type="entry name" value="P-loop containing nucleoside triphosphate hydrolases"/>
    <property type="match status" value="1"/>
</dbReference>
<reference evidence="10" key="1">
    <citation type="submission" date="2020-02" db="EMBL/GenBank/DDBJ databases">
        <authorList>
            <person name="Meier V. D."/>
        </authorList>
    </citation>
    <scope>NUCLEOTIDE SEQUENCE</scope>
    <source>
        <strain evidence="10">AVDCRST_MAG46</strain>
    </source>
</reference>
<dbReference type="Gene3D" id="2.40.50.100">
    <property type="match status" value="1"/>
</dbReference>
<evidence type="ECO:0000256" key="4">
    <source>
        <dbReference type="ARBA" id="ARBA00022840"/>
    </source>
</evidence>
<dbReference type="InterPro" id="IPR027417">
    <property type="entry name" value="P-loop_NTPase"/>
</dbReference>
<dbReference type="PANTHER" id="PTHR42781:SF4">
    <property type="entry name" value="SPERMIDINE_PUTRESCINE IMPORT ATP-BINDING PROTEIN POTA"/>
    <property type="match status" value="1"/>
</dbReference>
<accession>A0A6J4MM76</accession>
<feature type="domain" description="ABC transporter" evidence="9">
    <location>
        <begin position="30"/>
        <end position="261"/>
    </location>
</feature>
<feature type="region of interest" description="Disordered" evidence="8">
    <location>
        <begin position="1"/>
        <end position="27"/>
    </location>
</feature>
<comment type="similarity">
    <text evidence="7">Belongs to the ABC transporter superfamily. Spermidine/putrescine importer (TC 3.A.1.11.1) family.</text>
</comment>
<evidence type="ECO:0000313" key="10">
    <source>
        <dbReference type="EMBL" id="CAA9363288.1"/>
    </source>
</evidence>
<sequence length="390" mass="42040">MSILRPMAQDESATADGHRGGAPGDGSGAISIRGLRKEFDGVTAVDGIDVEIGAGEFFTLLGPSGCGKTTTLRMLAGFEQPTDGQILLDGVDMAQTPAHKRPVNTVFQNYALFPHLDVRRNVEYGLRFRKDVDTRTRAARVTRALELVRLSEYARRRPHQLSGGQQQRVALARALVLEPSVLLLDEPLGALDAKLRHSLRDELTSLQRDVGITFVFVTHDQEEALEMSDRLAVMDGGRIAQLGTPQQVYQEPLNEFVADFLGVANLLDVECLAGHGTTRRVRLGDFTLEAQAADRCEAGLGRAVIRPECVEVGASGLVGDNRVPGMVDRTVFLGSTTQVNVRLPHGAVVQSLVTNASRHGGLTTGQSVSVHLPPEALRVLSTFSTVPGEV</sequence>
<dbReference type="GO" id="GO:0015417">
    <property type="term" value="F:ABC-type polyamine transporter activity"/>
    <property type="evidence" value="ECO:0007669"/>
    <property type="project" value="UniProtKB-EC"/>
</dbReference>
<dbReference type="PANTHER" id="PTHR42781">
    <property type="entry name" value="SPERMIDINE/PUTRESCINE IMPORT ATP-BINDING PROTEIN POTA"/>
    <property type="match status" value="1"/>
</dbReference>
<dbReference type="Pfam" id="PF08402">
    <property type="entry name" value="TOBE_2"/>
    <property type="match status" value="1"/>
</dbReference>
<dbReference type="InterPro" id="IPR003439">
    <property type="entry name" value="ABC_transporter-like_ATP-bd"/>
</dbReference>
<dbReference type="PROSITE" id="PS00211">
    <property type="entry name" value="ABC_TRANSPORTER_1"/>
    <property type="match status" value="1"/>
</dbReference>
<dbReference type="PROSITE" id="PS50893">
    <property type="entry name" value="ABC_TRANSPORTER_2"/>
    <property type="match status" value="1"/>
</dbReference>
<dbReference type="EMBL" id="CADCUD010000243">
    <property type="protein sequence ID" value="CAA9363288.1"/>
    <property type="molecule type" value="Genomic_DNA"/>
</dbReference>
<comment type="function">
    <text evidence="7">Part of the ABC transporter complex PotABCD involved in spermidine/putrescine import. Responsible for energy coupling to the transport system.</text>
</comment>
<keyword evidence="3 7" id="KW-0547">Nucleotide-binding</keyword>
<dbReference type="NCBIfam" id="TIGR01187">
    <property type="entry name" value="potA"/>
    <property type="match status" value="1"/>
</dbReference>
<evidence type="ECO:0000256" key="2">
    <source>
        <dbReference type="ARBA" id="ARBA00022475"/>
    </source>
</evidence>
<dbReference type="InterPro" id="IPR050093">
    <property type="entry name" value="ABC_SmlMolc_Importer"/>
</dbReference>
<evidence type="ECO:0000259" key="9">
    <source>
        <dbReference type="PROSITE" id="PS50893"/>
    </source>
</evidence>
<keyword evidence="5 7" id="KW-1278">Translocase</keyword>
<comment type="catalytic activity">
    <reaction evidence="7">
        <text>ATP + H2O + polyamine-[polyamine-binding protein]Side 1 = ADP + phosphate + polyamineSide 2 + [polyamine-binding protein]Side 1.</text>
        <dbReference type="EC" id="7.6.2.11"/>
    </reaction>
</comment>
<evidence type="ECO:0000256" key="8">
    <source>
        <dbReference type="SAM" id="MobiDB-lite"/>
    </source>
</evidence>
<dbReference type="GO" id="GO:0005524">
    <property type="term" value="F:ATP binding"/>
    <property type="evidence" value="ECO:0007669"/>
    <property type="project" value="UniProtKB-KW"/>
</dbReference>
<keyword evidence="6 7" id="KW-0472">Membrane</keyword>
<evidence type="ECO:0000256" key="6">
    <source>
        <dbReference type="ARBA" id="ARBA00023136"/>
    </source>
</evidence>
<dbReference type="InterPro" id="IPR005893">
    <property type="entry name" value="PotA-like"/>
</dbReference>
<keyword evidence="4 7" id="KW-0067">ATP-binding</keyword>
<dbReference type="SMART" id="SM00382">
    <property type="entry name" value="AAA"/>
    <property type="match status" value="1"/>
</dbReference>
<proteinExistence type="inferred from homology"/>
<dbReference type="FunFam" id="3.40.50.300:FF:000133">
    <property type="entry name" value="Spermidine/putrescine import ATP-binding protein PotA"/>
    <property type="match status" value="1"/>
</dbReference>
<evidence type="ECO:0000256" key="3">
    <source>
        <dbReference type="ARBA" id="ARBA00022741"/>
    </source>
</evidence>
<gene>
    <name evidence="7" type="primary">potA</name>
    <name evidence="10" type="ORF">AVDCRST_MAG46-3497</name>
</gene>
<name>A0A6J4MM76_9ACTN</name>
<evidence type="ECO:0000256" key="7">
    <source>
        <dbReference type="RuleBase" id="RU364083"/>
    </source>
</evidence>
<dbReference type="InterPro" id="IPR008995">
    <property type="entry name" value="Mo/tungstate-bd_C_term_dom"/>
</dbReference>
<protein>
    <recommendedName>
        <fullName evidence="7">Spermidine/putrescine import ATP-binding protein PotA</fullName>
        <ecNumber evidence="7">7.6.2.11</ecNumber>
    </recommendedName>
</protein>
<keyword evidence="2 7" id="KW-1003">Cell membrane</keyword>
<evidence type="ECO:0000256" key="1">
    <source>
        <dbReference type="ARBA" id="ARBA00022448"/>
    </source>
</evidence>
<dbReference type="EC" id="7.6.2.11" evidence="7"/>
<dbReference type="Gene3D" id="3.40.50.300">
    <property type="entry name" value="P-loop containing nucleotide triphosphate hydrolases"/>
    <property type="match status" value="1"/>
</dbReference>
<dbReference type="InterPro" id="IPR013611">
    <property type="entry name" value="Transp-assoc_OB_typ2"/>
</dbReference>
<keyword evidence="1 7" id="KW-0813">Transport</keyword>
<dbReference type="Pfam" id="PF00005">
    <property type="entry name" value="ABC_tran"/>
    <property type="match status" value="1"/>
</dbReference>
<dbReference type="InterPro" id="IPR003593">
    <property type="entry name" value="AAA+_ATPase"/>
</dbReference>
<dbReference type="InterPro" id="IPR017871">
    <property type="entry name" value="ABC_transporter-like_CS"/>
</dbReference>
<comment type="subunit">
    <text evidence="7">The complex is composed of two ATP-binding proteins (PotA), two transmembrane proteins (PotB and PotC) and a solute-binding protein (PotD).</text>
</comment>
<dbReference type="SUPFAM" id="SSF50331">
    <property type="entry name" value="MOP-like"/>
    <property type="match status" value="1"/>
</dbReference>